<protein>
    <submittedName>
        <fullName evidence="1">Fimbria/pilus outer membrane usher protein</fullName>
    </submittedName>
</protein>
<accession>A0ABV6PJ05</accession>
<dbReference type="InterPro" id="IPR042186">
    <property type="entry name" value="FimD_plug_dom"/>
</dbReference>
<comment type="caution">
    <text evidence="1">The sequence shown here is derived from an EMBL/GenBank/DDBJ whole genome shotgun (WGS) entry which is preliminary data.</text>
</comment>
<evidence type="ECO:0000313" key="2">
    <source>
        <dbReference type="Proteomes" id="UP001589943"/>
    </source>
</evidence>
<sequence>MGGSPALAQTDPFALPTGVTAQSVAAQSGPGLSEIAVDGDTRARMVDLAWQGGVLTIDADGARVAGLPVAAGVNGRVPLDSLRIAKWRFDSQRQRLEVQLLRKSDGANLIDMASAPRQDGESTPLTAFRLDYDLTATLAKGRSGAAALVEAALVRGNASATTSLRYVSQAQPDSPRLLRLDSQIQVQFPRAGLTATAGDFISAGGQSQRAIRLGGFQLASDYSLRPDLITTPLPAFTGQVSVPTGIDIITGDQRYTLGQLEPGEFTVRNVPSNAGRGEVSVIVRDALGRETIQNAKFYMSRSLLAPRLREFAINAGFVRRRYGIRSNDYGPLAANLFYRRGISSRLTVEGGAEWTPGLINAGVRGDLALGGIALATLETRVSAEHDTGLTGSLINLGLESIGRKLSARVSASLPSAGYRDVASKLGDPLPPREFLGQISFNLKNMTQLQLSGGRQERRFDPRFAFLEPRVTFANASFRTQIRKNIDAFASLGYRRGASRSVNAWAGLSFQFGGGRSAQASASTGTGSPLSANAGYYRRDTDLQRLGYGIEAQTGASSRLAASLAYRSPQGRVEAQAERVRGLYGLRLNGRGTLLVAGGAVFARNQTGGSYALVRTGRVEGVTVMRENRLAGITGRGGLLLVENIAPQVPLTFDIDPDKLPADALARATQRRVLVPRRAIGLVSLDVVRFRPRQLHLTAPDGSDLPVGTALIAQPSGEALMVGFDGLVDFNSEGGDTRIERPLEGGARCVVDVALIPAVAVDVPPTYACRFELPSSIVSREAPKRGTGSRGGRRR</sequence>
<name>A0ABV6PJ05_9SPHN</name>
<dbReference type="EMBL" id="JBHLTL010000006">
    <property type="protein sequence ID" value="MFC0589799.1"/>
    <property type="molecule type" value="Genomic_DNA"/>
</dbReference>
<keyword evidence="2" id="KW-1185">Reference proteome</keyword>
<proteinExistence type="predicted"/>
<organism evidence="1 2">
    <name type="scientific">Novosphingobium aquiterrae</name>
    <dbReference type="NCBI Taxonomy" id="624388"/>
    <lineage>
        <taxon>Bacteria</taxon>
        <taxon>Pseudomonadati</taxon>
        <taxon>Pseudomonadota</taxon>
        <taxon>Alphaproteobacteria</taxon>
        <taxon>Sphingomonadales</taxon>
        <taxon>Sphingomonadaceae</taxon>
        <taxon>Novosphingobium</taxon>
    </lineage>
</organism>
<dbReference type="InterPro" id="IPR000015">
    <property type="entry name" value="Fimb_usher"/>
</dbReference>
<dbReference type="PANTHER" id="PTHR30451">
    <property type="entry name" value="OUTER MEMBRANE USHER PROTEIN"/>
    <property type="match status" value="1"/>
</dbReference>
<dbReference type="Proteomes" id="UP001589943">
    <property type="component" value="Unassembled WGS sequence"/>
</dbReference>
<dbReference type="PANTHER" id="PTHR30451:SF5">
    <property type="entry name" value="SLR0019 PROTEIN"/>
    <property type="match status" value="1"/>
</dbReference>
<gene>
    <name evidence="1" type="ORF">ACFFF7_10275</name>
</gene>
<dbReference type="Pfam" id="PF00577">
    <property type="entry name" value="Usher"/>
    <property type="match status" value="1"/>
</dbReference>
<evidence type="ECO:0000313" key="1">
    <source>
        <dbReference type="EMBL" id="MFC0589799.1"/>
    </source>
</evidence>
<reference evidence="1 2" key="1">
    <citation type="submission" date="2024-09" db="EMBL/GenBank/DDBJ databases">
        <authorList>
            <person name="Sun Q."/>
            <person name="Mori K."/>
        </authorList>
    </citation>
    <scope>NUCLEOTIDE SEQUENCE [LARGE SCALE GENOMIC DNA]</scope>
    <source>
        <strain evidence="1 2">NCAIM B.02537</strain>
    </source>
</reference>
<dbReference type="Gene3D" id="2.60.40.2610">
    <property type="entry name" value="Outer membrane usher protein FimD, plug domain"/>
    <property type="match status" value="1"/>
</dbReference>
<dbReference type="Gene3D" id="2.60.40.3110">
    <property type="match status" value="1"/>
</dbReference>